<gene>
    <name evidence="3" type="ORF">K505DRAFT_396095</name>
</gene>
<feature type="compositionally biased region" description="Polar residues" evidence="1">
    <location>
        <begin position="1"/>
        <end position="11"/>
    </location>
</feature>
<evidence type="ECO:0000256" key="2">
    <source>
        <dbReference type="SAM" id="Phobius"/>
    </source>
</evidence>
<dbReference type="Pfam" id="PF11915">
    <property type="entry name" value="DUF3433"/>
    <property type="match status" value="1"/>
</dbReference>
<name>A0A6A6WUE4_9PLEO</name>
<dbReference type="OrthoDB" id="5332281at2759"/>
<feature type="transmembrane region" description="Helical" evidence="2">
    <location>
        <begin position="842"/>
        <end position="867"/>
    </location>
</feature>
<evidence type="ECO:0000313" key="4">
    <source>
        <dbReference type="Proteomes" id="UP000799757"/>
    </source>
</evidence>
<evidence type="ECO:0000313" key="3">
    <source>
        <dbReference type="EMBL" id="KAF2787776.1"/>
    </source>
</evidence>
<sequence length="1013" mass="113089">MYQSNNFSEYSQPHRPLNPDMSSGPYTGHTSPYSYPPPPQSPLNQTYSQQSYANSLSTHNYKVPPQPPPHAYGGYIYDPISPVSPRSPGSPPSYEKTVVLGVETLDTQPLGGLPNWSPKWMKRGPRWVLLAVTVILIIYVALYVYGFQNGYIAPSRPGIDEVFRFGPVIAALLVAVMVDRIAEDVASVFPYIALASKSNSHLRKQYAARLTEPSPKEVFKSFLPSKILLPREFRKWFKIATLWCALILVPGQSALFNIAARIVKTDSAAFRVLGIPELLNSVFQSEFPKSAIDAVYNGQKVSDFKWITFPDYENRTDPRWRTLMPFRPNQDSDAHSARVPKWKSTTSLLYSNLVCTQVNDLAISASSVSVTGGVRSAIDVTLTVKDRGGCSRSWNWDTLSSSEAAGPRNPLLPDGTFAFVFAGCETATYMFISGPLASTSQQNFNVNEDKKLDWGAISCRSKYWAYMDSISYTVTSIGLQDKPIYDFESNAKLVDITIPSWDHRKVAHSLITPMESMILNSSLLYEVSSPFERMTFWGEEQENRVQNFLNPSKQSVDCSALESSSWNNEQVCKMYIVASDIWSFLVVVTAASTALYVPVERWNTTTGYVISTKDGWYLPDFGMLYTVLLYAAVIFFLMMERSLKFGIGKRGRGRTTGLHGSASSIAGLAAVFQDASTRQIFDGVDGLKGDKALKRLRESVDTTTLRLRRGGPATGGWAVAKPDQQVQYDPIIQNNSQLLFMIVPNKRTYHFWAQDANPDTRHFDTTNIRYQIQRLLWAGLPTLAFSLFGIWWGDVDKYLRSTQPYSALAHGDIGQKTVLLDYMHDWHIEISVKAFQNRHWKLFYVTIFTFAMKIATLLAAGIFVIGLGPANKDETLRYLQTWRQGNEDDGGWNAKTKDGQCSGATWTPVCDLSQVESQISAGDNSDIPDGQCMAWRFMDGAECSGLGPTDTGRWWIFGLSGSIDGTDRTLMSNSTPISLLCTPTFYLDTVDVGVSMTNISEPLIEIRGVTKRD</sequence>
<feature type="transmembrane region" description="Helical" evidence="2">
    <location>
        <begin position="127"/>
        <end position="145"/>
    </location>
</feature>
<reference evidence="3" key="1">
    <citation type="journal article" date="2020" name="Stud. Mycol.">
        <title>101 Dothideomycetes genomes: a test case for predicting lifestyles and emergence of pathogens.</title>
        <authorList>
            <person name="Haridas S."/>
            <person name="Albert R."/>
            <person name="Binder M."/>
            <person name="Bloem J."/>
            <person name="Labutti K."/>
            <person name="Salamov A."/>
            <person name="Andreopoulos B."/>
            <person name="Baker S."/>
            <person name="Barry K."/>
            <person name="Bills G."/>
            <person name="Bluhm B."/>
            <person name="Cannon C."/>
            <person name="Castanera R."/>
            <person name="Culley D."/>
            <person name="Daum C."/>
            <person name="Ezra D."/>
            <person name="Gonzalez J."/>
            <person name="Henrissat B."/>
            <person name="Kuo A."/>
            <person name="Liang C."/>
            <person name="Lipzen A."/>
            <person name="Lutzoni F."/>
            <person name="Magnuson J."/>
            <person name="Mondo S."/>
            <person name="Nolan M."/>
            <person name="Ohm R."/>
            <person name="Pangilinan J."/>
            <person name="Park H.-J."/>
            <person name="Ramirez L."/>
            <person name="Alfaro M."/>
            <person name="Sun H."/>
            <person name="Tritt A."/>
            <person name="Yoshinaga Y."/>
            <person name="Zwiers L.-H."/>
            <person name="Turgeon B."/>
            <person name="Goodwin S."/>
            <person name="Spatafora J."/>
            <person name="Crous P."/>
            <person name="Grigoriev I."/>
        </authorList>
    </citation>
    <scope>NUCLEOTIDE SEQUENCE</scope>
    <source>
        <strain evidence="3">CBS 109.77</strain>
    </source>
</reference>
<dbReference type="AlphaFoldDB" id="A0A6A6WUE4"/>
<protein>
    <submittedName>
        <fullName evidence="3">Uncharacterized protein</fullName>
    </submittedName>
</protein>
<keyword evidence="2" id="KW-1133">Transmembrane helix</keyword>
<feature type="compositionally biased region" description="Polar residues" evidence="1">
    <location>
        <begin position="43"/>
        <end position="60"/>
    </location>
</feature>
<accession>A0A6A6WUE4</accession>
<dbReference type="Proteomes" id="UP000799757">
    <property type="component" value="Unassembled WGS sequence"/>
</dbReference>
<dbReference type="InterPro" id="IPR021840">
    <property type="entry name" value="DUF3433"/>
</dbReference>
<dbReference type="PANTHER" id="PTHR37544">
    <property type="entry name" value="SPRAY-RELATED"/>
    <property type="match status" value="1"/>
</dbReference>
<keyword evidence="2" id="KW-0472">Membrane</keyword>
<evidence type="ECO:0000256" key="1">
    <source>
        <dbReference type="SAM" id="MobiDB-lite"/>
    </source>
</evidence>
<organism evidence="3 4">
    <name type="scientific">Melanomma pulvis-pyrius CBS 109.77</name>
    <dbReference type="NCBI Taxonomy" id="1314802"/>
    <lineage>
        <taxon>Eukaryota</taxon>
        <taxon>Fungi</taxon>
        <taxon>Dikarya</taxon>
        <taxon>Ascomycota</taxon>
        <taxon>Pezizomycotina</taxon>
        <taxon>Dothideomycetes</taxon>
        <taxon>Pleosporomycetidae</taxon>
        <taxon>Pleosporales</taxon>
        <taxon>Melanommataceae</taxon>
        <taxon>Melanomma</taxon>
    </lineage>
</organism>
<dbReference type="EMBL" id="MU002281">
    <property type="protein sequence ID" value="KAF2787776.1"/>
    <property type="molecule type" value="Genomic_DNA"/>
</dbReference>
<feature type="transmembrane region" description="Helical" evidence="2">
    <location>
        <begin position="775"/>
        <end position="793"/>
    </location>
</feature>
<feature type="compositionally biased region" description="Polar residues" evidence="1">
    <location>
        <begin position="20"/>
        <end position="30"/>
    </location>
</feature>
<proteinExistence type="predicted"/>
<feature type="transmembrane region" description="Helical" evidence="2">
    <location>
        <begin position="616"/>
        <end position="639"/>
    </location>
</feature>
<dbReference type="PANTHER" id="PTHR37544:SF3">
    <property type="entry name" value="SPRAY"/>
    <property type="match status" value="1"/>
</dbReference>
<keyword evidence="4" id="KW-1185">Reference proteome</keyword>
<feature type="transmembrane region" description="Helical" evidence="2">
    <location>
        <begin position="574"/>
        <end position="596"/>
    </location>
</feature>
<keyword evidence="2" id="KW-0812">Transmembrane</keyword>
<feature type="region of interest" description="Disordered" evidence="1">
    <location>
        <begin position="1"/>
        <end position="64"/>
    </location>
</feature>